<keyword evidence="4" id="KW-1185">Reference proteome</keyword>
<dbReference type="PANTHER" id="PTHR46190">
    <property type="entry name" value="SI:CH211-201H21.5-RELATED"/>
    <property type="match status" value="1"/>
</dbReference>
<sequence>MLLLQPAIAEERGIGNVTASGEFNFVCDPEATRVVLTEASEKIQLVPYETCIRHYLDWDWCTEWVNMNTHKSRMVRDVSEGMMRRLRDTLKLPGFSCCDLLAMATVVNPGVRPGMKGTKPNISFVLQLDTNVLKEMYTQMVR</sequence>
<dbReference type="GO" id="GO:0016799">
    <property type="term" value="F:hydrolase activity, hydrolyzing N-glycosyl compounds"/>
    <property type="evidence" value="ECO:0007669"/>
    <property type="project" value="InterPro"/>
</dbReference>
<comment type="caution">
    <text evidence="3">The sequence shown here is derived from an EMBL/GenBank/DDBJ whole genome shotgun (WGS) entry which is preliminary data.</text>
</comment>
<dbReference type="Gene3D" id="3.90.245.10">
    <property type="entry name" value="Ribonucleoside hydrolase-like"/>
    <property type="match status" value="1"/>
</dbReference>
<evidence type="ECO:0000259" key="2">
    <source>
        <dbReference type="Pfam" id="PF01156"/>
    </source>
</evidence>
<evidence type="ECO:0000256" key="1">
    <source>
        <dbReference type="ARBA" id="ARBA00009176"/>
    </source>
</evidence>
<dbReference type="Proteomes" id="UP000821837">
    <property type="component" value="Unassembled WGS sequence"/>
</dbReference>
<accession>A0A9D4PW64</accession>
<dbReference type="InterPro" id="IPR052775">
    <property type="entry name" value="IUN_hydrolase"/>
</dbReference>
<dbReference type="PANTHER" id="PTHR46190:SF1">
    <property type="entry name" value="SI:CH211-201H21.5"/>
    <property type="match status" value="1"/>
</dbReference>
<dbReference type="AlphaFoldDB" id="A0A9D4PW64"/>
<reference evidence="3" key="2">
    <citation type="submission" date="2021-09" db="EMBL/GenBank/DDBJ databases">
        <authorList>
            <person name="Jia N."/>
            <person name="Wang J."/>
            <person name="Shi W."/>
            <person name="Du L."/>
            <person name="Sun Y."/>
            <person name="Zhan W."/>
            <person name="Jiang J."/>
            <person name="Wang Q."/>
            <person name="Zhang B."/>
            <person name="Ji P."/>
            <person name="Sakyi L.B."/>
            <person name="Cui X."/>
            <person name="Yuan T."/>
            <person name="Jiang B."/>
            <person name="Yang W."/>
            <person name="Lam T.T.-Y."/>
            <person name="Chang Q."/>
            <person name="Ding S."/>
            <person name="Wang X."/>
            <person name="Zhu J."/>
            <person name="Ruan X."/>
            <person name="Zhao L."/>
            <person name="Wei J."/>
            <person name="Que T."/>
            <person name="Du C."/>
            <person name="Cheng J."/>
            <person name="Dai P."/>
            <person name="Han X."/>
            <person name="Huang E."/>
            <person name="Gao Y."/>
            <person name="Liu J."/>
            <person name="Shao H."/>
            <person name="Ye R."/>
            <person name="Li L."/>
            <person name="Wei W."/>
            <person name="Wang X."/>
            <person name="Wang C."/>
            <person name="Huo Q."/>
            <person name="Li W."/>
            <person name="Guo W."/>
            <person name="Chen H."/>
            <person name="Chen S."/>
            <person name="Zhou L."/>
            <person name="Zhou L."/>
            <person name="Ni X."/>
            <person name="Tian J."/>
            <person name="Zhou Y."/>
            <person name="Sheng Y."/>
            <person name="Liu T."/>
            <person name="Pan Y."/>
            <person name="Xia L."/>
            <person name="Li J."/>
            <person name="Zhao F."/>
            <person name="Cao W."/>
        </authorList>
    </citation>
    <scope>NUCLEOTIDE SEQUENCE</scope>
    <source>
        <strain evidence="3">Rsan-2018</strain>
        <tissue evidence="3">Larvae</tissue>
    </source>
</reference>
<feature type="domain" description="Inosine/uridine-preferring nucleoside hydrolase" evidence="2">
    <location>
        <begin position="14"/>
        <end position="111"/>
    </location>
</feature>
<dbReference type="Pfam" id="PF01156">
    <property type="entry name" value="IU_nuc_hydro"/>
    <property type="match status" value="1"/>
</dbReference>
<organism evidence="3 4">
    <name type="scientific">Rhipicephalus sanguineus</name>
    <name type="common">Brown dog tick</name>
    <name type="synonym">Ixodes sanguineus</name>
    <dbReference type="NCBI Taxonomy" id="34632"/>
    <lineage>
        <taxon>Eukaryota</taxon>
        <taxon>Metazoa</taxon>
        <taxon>Ecdysozoa</taxon>
        <taxon>Arthropoda</taxon>
        <taxon>Chelicerata</taxon>
        <taxon>Arachnida</taxon>
        <taxon>Acari</taxon>
        <taxon>Parasitiformes</taxon>
        <taxon>Ixodida</taxon>
        <taxon>Ixodoidea</taxon>
        <taxon>Ixodidae</taxon>
        <taxon>Rhipicephalinae</taxon>
        <taxon>Rhipicephalus</taxon>
        <taxon>Rhipicephalus</taxon>
    </lineage>
</organism>
<dbReference type="VEuPathDB" id="VectorBase:RSAN_037202"/>
<protein>
    <recommendedName>
        <fullName evidence="2">Inosine/uridine-preferring nucleoside hydrolase domain-containing protein</fullName>
    </recommendedName>
</protein>
<reference evidence="3" key="1">
    <citation type="journal article" date="2020" name="Cell">
        <title>Large-Scale Comparative Analyses of Tick Genomes Elucidate Their Genetic Diversity and Vector Capacities.</title>
        <authorList>
            <consortium name="Tick Genome and Microbiome Consortium (TIGMIC)"/>
            <person name="Jia N."/>
            <person name="Wang J."/>
            <person name="Shi W."/>
            <person name="Du L."/>
            <person name="Sun Y."/>
            <person name="Zhan W."/>
            <person name="Jiang J.F."/>
            <person name="Wang Q."/>
            <person name="Zhang B."/>
            <person name="Ji P."/>
            <person name="Bell-Sakyi L."/>
            <person name="Cui X.M."/>
            <person name="Yuan T.T."/>
            <person name="Jiang B.G."/>
            <person name="Yang W.F."/>
            <person name="Lam T.T."/>
            <person name="Chang Q.C."/>
            <person name="Ding S.J."/>
            <person name="Wang X.J."/>
            <person name="Zhu J.G."/>
            <person name="Ruan X.D."/>
            <person name="Zhao L."/>
            <person name="Wei J.T."/>
            <person name="Ye R.Z."/>
            <person name="Que T.C."/>
            <person name="Du C.H."/>
            <person name="Zhou Y.H."/>
            <person name="Cheng J.X."/>
            <person name="Dai P.F."/>
            <person name="Guo W.B."/>
            <person name="Han X.H."/>
            <person name="Huang E.J."/>
            <person name="Li L.F."/>
            <person name="Wei W."/>
            <person name="Gao Y.C."/>
            <person name="Liu J.Z."/>
            <person name="Shao H.Z."/>
            <person name="Wang X."/>
            <person name="Wang C.C."/>
            <person name="Yang T.C."/>
            <person name="Huo Q.B."/>
            <person name="Li W."/>
            <person name="Chen H.Y."/>
            <person name="Chen S.E."/>
            <person name="Zhou L.G."/>
            <person name="Ni X.B."/>
            <person name="Tian J.H."/>
            <person name="Sheng Y."/>
            <person name="Liu T."/>
            <person name="Pan Y.S."/>
            <person name="Xia L.Y."/>
            <person name="Li J."/>
            <person name="Zhao F."/>
            <person name="Cao W.C."/>
        </authorList>
    </citation>
    <scope>NUCLEOTIDE SEQUENCE</scope>
    <source>
        <strain evidence="3">Rsan-2018</strain>
    </source>
</reference>
<name>A0A9D4PW64_RHISA</name>
<gene>
    <name evidence="3" type="ORF">HPB52_012830</name>
</gene>
<proteinExistence type="inferred from homology"/>
<dbReference type="EMBL" id="JABSTV010001250">
    <property type="protein sequence ID" value="KAH7956832.1"/>
    <property type="molecule type" value="Genomic_DNA"/>
</dbReference>
<dbReference type="InterPro" id="IPR036452">
    <property type="entry name" value="Ribo_hydro-like"/>
</dbReference>
<dbReference type="SUPFAM" id="SSF53590">
    <property type="entry name" value="Nucleoside hydrolase"/>
    <property type="match status" value="1"/>
</dbReference>
<evidence type="ECO:0000313" key="3">
    <source>
        <dbReference type="EMBL" id="KAH7956832.1"/>
    </source>
</evidence>
<evidence type="ECO:0000313" key="4">
    <source>
        <dbReference type="Proteomes" id="UP000821837"/>
    </source>
</evidence>
<comment type="similarity">
    <text evidence="1">Belongs to the IUNH family.</text>
</comment>
<dbReference type="InterPro" id="IPR001910">
    <property type="entry name" value="Inosine/uridine_hydrolase_dom"/>
</dbReference>